<dbReference type="PROSITE" id="PS00917">
    <property type="entry name" value="ASN_GLN_ASE_2"/>
    <property type="match status" value="1"/>
</dbReference>
<evidence type="ECO:0000313" key="9">
    <source>
        <dbReference type="EMBL" id="MDF6101889.1"/>
    </source>
</evidence>
<name>A0ABT6BXV1_9ACTN</name>
<dbReference type="PROSITE" id="PS00144">
    <property type="entry name" value="ASN_GLN_ASE_1"/>
    <property type="match status" value="1"/>
</dbReference>
<dbReference type="InterPro" id="IPR040919">
    <property type="entry name" value="Asparaginase_C"/>
</dbReference>
<dbReference type="PRINTS" id="PR00139">
    <property type="entry name" value="ASNGLNASE"/>
</dbReference>
<reference evidence="9" key="2">
    <citation type="submission" date="2022-01" db="EMBL/GenBank/DDBJ databases">
        <authorList>
            <person name="Sanchez-Suarez J."/>
            <person name="Villamil L."/>
            <person name="Diaz L.E."/>
        </authorList>
    </citation>
    <scope>NUCLEOTIDE SEQUENCE</scope>
    <source>
        <strain evidence="9">EUFUS-Z928</strain>
    </source>
</reference>
<dbReference type="InterPro" id="IPR027474">
    <property type="entry name" value="L-asparaginase_N"/>
</dbReference>
<evidence type="ECO:0000256" key="6">
    <source>
        <dbReference type="PROSITE-ProRule" id="PRU10100"/>
    </source>
</evidence>
<dbReference type="PANTHER" id="PTHR11707">
    <property type="entry name" value="L-ASPARAGINASE"/>
    <property type="match status" value="1"/>
</dbReference>
<reference evidence="9" key="1">
    <citation type="journal article" date="2022" name="Data Brief">
        <title>Draft genome sequence data of Gordonia hongkongensis strain EUFUS-Z928 isolated from the octocoral Eunicea fusca.</title>
        <authorList>
            <person name="Sanchez-Suarez J."/>
            <person name="Diaz L."/>
            <person name="Melo-Bolivar J."/>
            <person name="Villamil L."/>
        </authorList>
    </citation>
    <scope>NUCLEOTIDE SEQUENCE</scope>
    <source>
        <strain evidence="9">EUFUS-Z928</strain>
    </source>
</reference>
<evidence type="ECO:0000256" key="2">
    <source>
        <dbReference type="ARBA" id="ARBA00012920"/>
    </source>
</evidence>
<feature type="active site" evidence="6">
    <location>
        <position position="110"/>
    </location>
</feature>
<proteinExistence type="inferred from homology"/>
<keyword evidence="10" id="KW-1185">Reference proteome</keyword>
<dbReference type="InterPro" id="IPR004550">
    <property type="entry name" value="AsnASE_II"/>
</dbReference>
<dbReference type="EC" id="3.5.1.1" evidence="2"/>
<dbReference type="SMART" id="SM00870">
    <property type="entry name" value="Asparaginase"/>
    <property type="match status" value="1"/>
</dbReference>
<dbReference type="InterPro" id="IPR020827">
    <property type="entry name" value="Asparaginase/glutaminase_AS1"/>
</dbReference>
<dbReference type="SFLD" id="SFLDS00057">
    <property type="entry name" value="Glutaminase/Asparaginase"/>
    <property type="match status" value="1"/>
</dbReference>
<evidence type="ECO:0000313" key="10">
    <source>
        <dbReference type="Proteomes" id="UP001152308"/>
    </source>
</evidence>
<dbReference type="Gene3D" id="3.40.50.40">
    <property type="match status" value="1"/>
</dbReference>
<dbReference type="InterPro" id="IPR006034">
    <property type="entry name" value="Asparaginase/glutaminase-like"/>
</dbReference>
<comment type="similarity">
    <text evidence="1">Belongs to the asparaginase 1 family.</text>
</comment>
<keyword evidence="3" id="KW-0378">Hydrolase</keyword>
<dbReference type="PIRSF" id="PIRSF500176">
    <property type="entry name" value="L_ASNase"/>
    <property type="match status" value="1"/>
</dbReference>
<dbReference type="Gene3D" id="3.40.50.1170">
    <property type="entry name" value="L-asparaginase, N-terminal domain"/>
    <property type="match status" value="1"/>
</dbReference>
<comment type="caution">
    <text evidence="9">The sequence shown here is derived from an EMBL/GenBank/DDBJ whole genome shotgun (WGS) entry which is preliminary data.</text>
</comment>
<dbReference type="Pfam" id="PF17763">
    <property type="entry name" value="Asparaginase_C"/>
    <property type="match status" value="1"/>
</dbReference>
<dbReference type="InterPro" id="IPR027473">
    <property type="entry name" value="L-asparaginase_C"/>
</dbReference>
<evidence type="ECO:0000256" key="4">
    <source>
        <dbReference type="ARBA" id="ARBA00049366"/>
    </source>
</evidence>
<dbReference type="PANTHER" id="PTHR11707:SF28">
    <property type="entry name" value="60 KDA LYSOPHOSPHOLIPASE"/>
    <property type="match status" value="1"/>
</dbReference>
<gene>
    <name evidence="9" type="ORF">L2299_12565</name>
</gene>
<dbReference type="InterPro" id="IPR037152">
    <property type="entry name" value="L-asparaginase_N_sf"/>
</dbReference>
<dbReference type="RefSeq" id="WP_277243764.1">
    <property type="nucleotide sequence ID" value="NZ_JAKJLQ010000008.1"/>
</dbReference>
<dbReference type="CDD" id="cd08964">
    <property type="entry name" value="L-asparaginase_II"/>
    <property type="match status" value="1"/>
</dbReference>
<evidence type="ECO:0000256" key="1">
    <source>
        <dbReference type="ARBA" id="ARBA00010518"/>
    </source>
</evidence>
<feature type="active site" evidence="5">
    <location>
        <position position="20"/>
    </location>
</feature>
<accession>A0ABT6BXV1</accession>
<dbReference type="Proteomes" id="UP001152308">
    <property type="component" value="Unassembled WGS sequence"/>
</dbReference>
<sequence>MTGTPPAATGVTVLISTGGTIAAQTTDDGAVPALGSAALLSAAGTITTGTGDIGTGDDGTSRTPSAIRTVDLMSVDSSAMTVADQFAVVRAIADALADPAVRGVVITHGTDTMEETAYLADLYAADERPVVFTGAMLPSDSPRADGPSNLAAALAAIDDPAARGRGVLVAMGGRLLPARGLFKVSTTDPAAFDTVQGAGRADVPPVPRRVLAGPVPVGRPARVDAFTLYPGVSPGLIAASVAQNAAGVVLAATGSGNTHPDITAEVALAVQRGVTVVVTSRVPYGEVTATYGGGGGAVDLRRAGAIVSPWLRAPQARMALIALLTSGHDLELITDFFVAQQD</sequence>
<dbReference type="EMBL" id="JAKJLQ010000008">
    <property type="protein sequence ID" value="MDF6101889.1"/>
    <property type="molecule type" value="Genomic_DNA"/>
</dbReference>
<evidence type="ECO:0000259" key="8">
    <source>
        <dbReference type="Pfam" id="PF17763"/>
    </source>
</evidence>
<evidence type="ECO:0000256" key="3">
    <source>
        <dbReference type="ARBA" id="ARBA00022801"/>
    </source>
</evidence>
<dbReference type="SUPFAM" id="SSF53774">
    <property type="entry name" value="Glutaminase/Asparaginase"/>
    <property type="match status" value="1"/>
</dbReference>
<organism evidence="9 10">
    <name type="scientific">Gordonia hongkongensis</name>
    <dbReference type="NCBI Taxonomy" id="1701090"/>
    <lineage>
        <taxon>Bacteria</taxon>
        <taxon>Bacillati</taxon>
        <taxon>Actinomycetota</taxon>
        <taxon>Actinomycetes</taxon>
        <taxon>Mycobacteriales</taxon>
        <taxon>Gordoniaceae</taxon>
        <taxon>Gordonia</taxon>
    </lineage>
</organism>
<dbReference type="InterPro" id="IPR036152">
    <property type="entry name" value="Asp/glu_Ase-like_sf"/>
</dbReference>
<evidence type="ECO:0000259" key="7">
    <source>
        <dbReference type="Pfam" id="PF00710"/>
    </source>
</evidence>
<dbReference type="PIRSF" id="PIRSF001220">
    <property type="entry name" value="L-ASNase_gatD"/>
    <property type="match status" value="1"/>
</dbReference>
<dbReference type="Pfam" id="PF00710">
    <property type="entry name" value="Asparaginase"/>
    <property type="match status" value="1"/>
</dbReference>
<protein>
    <recommendedName>
        <fullName evidence="2">asparaginase</fullName>
        <ecNumber evidence="2">3.5.1.1</ecNumber>
    </recommendedName>
</protein>
<dbReference type="PROSITE" id="PS51732">
    <property type="entry name" value="ASN_GLN_ASE_3"/>
    <property type="match status" value="1"/>
</dbReference>
<comment type="catalytic activity">
    <reaction evidence="4">
        <text>L-asparagine + H2O = L-aspartate + NH4(+)</text>
        <dbReference type="Rhea" id="RHEA:21016"/>
        <dbReference type="ChEBI" id="CHEBI:15377"/>
        <dbReference type="ChEBI" id="CHEBI:28938"/>
        <dbReference type="ChEBI" id="CHEBI:29991"/>
        <dbReference type="ChEBI" id="CHEBI:58048"/>
        <dbReference type="EC" id="3.5.1.1"/>
    </reaction>
</comment>
<feature type="domain" description="Asparaginase/glutaminase C-terminal" evidence="8">
    <location>
        <begin position="222"/>
        <end position="337"/>
    </location>
</feature>
<evidence type="ECO:0000256" key="5">
    <source>
        <dbReference type="PROSITE-ProRule" id="PRU10099"/>
    </source>
</evidence>
<feature type="domain" description="L-asparaginase N-terminal" evidence="7">
    <location>
        <begin position="13"/>
        <end position="196"/>
    </location>
</feature>
<dbReference type="InterPro" id="IPR027475">
    <property type="entry name" value="Asparaginase/glutaminase_AS2"/>
</dbReference>